<evidence type="ECO:0000313" key="10">
    <source>
        <dbReference type="EMBL" id="KAG0723107.1"/>
    </source>
</evidence>
<sequence length="676" mass="75122">MDVQIPATRPSGPTGYVPFVPMASPPLIIRVQSSDGTKRVEVKPTDTTKALYEKVFELYALPSHDFALTTGRDLKSEIASSSRKTVKGYKLNHGDMLHLHKLDSEGKSSSSTKSKVSEVFGHPVSKSSKDKEQLPSSSKNLPSTSKDYPSTSKDYPSTSKDTSKANSFPASSQVASRIKSLVEEDEVDRILAKEDGRIPRKQNPQLCRHGATNKCVHCIPLDPWDENYLKEQNIKHLSFNSYLGKLSSGVDKGKFVSLDDINCRIKAGCKDHPPWPKGICSKCQPSAITLNRQSYRHVDNVMFENPNLVERFLNYWRVTGHQRLGFLYGRYESHLDVPLGIKATVVAVYEPPQEGTRDHVKLLPDTRKELVDEIAKGMGLTCVGWIFTDLVPLDANNGTVRHLRHAGTFFLSAHEVITAAHLQYLHPNPCRLSPEGRFGSKFVTVHMEGYQVSNQCQSVVRDKCLIPTKDAPELAYIKESTAKQYVPDVYFKEKDQYNNEVVRLGRPLPVEYLLLDCPVSTPNEPLYTFAVNEASFPVANRMVEGHLQDFTTLAAYLKKFKDDQFLEAMSDLHVLIYIAAMDMLPLREYIGPLLDAVKSHNRAAALEWKQSGHWATVEQLVMASGAESLPGGSGTDVAGAGPSTQPSAAVASWTCQHCTFINQTATESCDMCHLPK</sequence>
<dbReference type="InterPro" id="IPR000626">
    <property type="entry name" value="Ubiquitin-like_dom"/>
</dbReference>
<dbReference type="Pfam" id="PF05020">
    <property type="entry name" value="zf-NPL4"/>
    <property type="match status" value="1"/>
</dbReference>
<feature type="region of interest" description="Disordered" evidence="6">
    <location>
        <begin position="103"/>
        <end position="175"/>
    </location>
</feature>
<dbReference type="PROSITE" id="PS01358">
    <property type="entry name" value="ZF_RANBP2_1"/>
    <property type="match status" value="1"/>
</dbReference>
<protein>
    <submittedName>
        <fullName evidence="10">Nuclear protein localization protein 4</fullName>
    </submittedName>
</protein>
<dbReference type="AlphaFoldDB" id="A0A8J5CYQ1"/>
<dbReference type="InterPro" id="IPR036443">
    <property type="entry name" value="Znf_RanBP2_sf"/>
</dbReference>
<name>A0A8J5CYQ1_CHIOP</name>
<dbReference type="PROSITE" id="PS50053">
    <property type="entry name" value="UBIQUITIN_2"/>
    <property type="match status" value="1"/>
</dbReference>
<dbReference type="PROSITE" id="PS50249">
    <property type="entry name" value="MPN"/>
    <property type="match status" value="1"/>
</dbReference>
<evidence type="ECO:0000256" key="5">
    <source>
        <dbReference type="PROSITE-ProRule" id="PRU00322"/>
    </source>
</evidence>
<feature type="domain" description="MPN" evidence="9">
    <location>
        <begin position="301"/>
        <end position="438"/>
    </location>
</feature>
<dbReference type="PANTHER" id="PTHR12710">
    <property type="entry name" value="NUCLEAR PROTEIN LOCALIZATION 4"/>
    <property type="match status" value="1"/>
</dbReference>
<feature type="domain" description="Ubiquitin-like" evidence="7">
    <location>
        <begin position="27"/>
        <end position="106"/>
    </location>
</feature>
<dbReference type="PANTHER" id="PTHR12710:SF0">
    <property type="entry name" value="NUCLEAR PROTEIN LOCALIZATION PROTEIN 4 HOMOLOG"/>
    <property type="match status" value="1"/>
</dbReference>
<evidence type="ECO:0000259" key="8">
    <source>
        <dbReference type="PROSITE" id="PS50199"/>
    </source>
</evidence>
<dbReference type="InterPro" id="IPR029071">
    <property type="entry name" value="Ubiquitin-like_domsf"/>
</dbReference>
<dbReference type="InterPro" id="IPR007717">
    <property type="entry name" value="NPL4_C"/>
</dbReference>
<comment type="similarity">
    <text evidence="1">Belongs to the NPL4 family.</text>
</comment>
<dbReference type="Proteomes" id="UP000770661">
    <property type="component" value="Unassembled WGS sequence"/>
</dbReference>
<dbReference type="GO" id="GO:0006511">
    <property type="term" value="P:ubiquitin-dependent protein catabolic process"/>
    <property type="evidence" value="ECO:0007669"/>
    <property type="project" value="InterPro"/>
</dbReference>
<feature type="compositionally biased region" description="Polar residues" evidence="6">
    <location>
        <begin position="134"/>
        <end position="175"/>
    </location>
</feature>
<dbReference type="GO" id="GO:0008270">
    <property type="term" value="F:zinc ion binding"/>
    <property type="evidence" value="ECO:0007669"/>
    <property type="project" value="UniProtKB-KW"/>
</dbReference>
<dbReference type="PIRSF" id="PIRSF010052">
    <property type="entry name" value="Polyub_prc_Npl4"/>
    <property type="match status" value="1"/>
</dbReference>
<accession>A0A8J5CYQ1</accession>
<dbReference type="Gene3D" id="3.10.20.90">
    <property type="entry name" value="Phosphatidylinositol 3-kinase Catalytic Subunit, Chain A, domain 1"/>
    <property type="match status" value="1"/>
</dbReference>
<evidence type="ECO:0000256" key="6">
    <source>
        <dbReference type="SAM" id="MobiDB-lite"/>
    </source>
</evidence>
<gene>
    <name evidence="10" type="primary">Npl4</name>
    <name evidence="10" type="ORF">GWK47_043259</name>
</gene>
<dbReference type="CDD" id="cd08061">
    <property type="entry name" value="MPN_NPL4"/>
    <property type="match status" value="1"/>
</dbReference>
<dbReference type="Gene3D" id="3.40.140.10">
    <property type="entry name" value="Cytidine Deaminase, domain 2"/>
    <property type="match status" value="1"/>
</dbReference>
<dbReference type="Pfam" id="PF11543">
    <property type="entry name" value="UN_NPL4"/>
    <property type="match status" value="1"/>
</dbReference>
<dbReference type="Gene3D" id="2.30.30.380">
    <property type="entry name" value="Zn-finger domain of Sec23/24"/>
    <property type="match status" value="1"/>
</dbReference>
<dbReference type="GO" id="GO:0031625">
    <property type="term" value="F:ubiquitin protein ligase binding"/>
    <property type="evidence" value="ECO:0007669"/>
    <property type="project" value="TreeGrafter"/>
</dbReference>
<evidence type="ECO:0000256" key="4">
    <source>
        <dbReference type="ARBA" id="ARBA00022833"/>
    </source>
</evidence>
<evidence type="ECO:0000256" key="2">
    <source>
        <dbReference type="ARBA" id="ARBA00022723"/>
    </source>
</evidence>
<dbReference type="InterPro" id="IPR037518">
    <property type="entry name" value="MPN"/>
</dbReference>
<dbReference type="Pfam" id="PF05021">
    <property type="entry name" value="NPL4"/>
    <property type="match status" value="1"/>
</dbReference>
<dbReference type="OrthoDB" id="10251089at2759"/>
<dbReference type="EMBL" id="JACEEZ010008617">
    <property type="protein sequence ID" value="KAG0723107.1"/>
    <property type="molecule type" value="Genomic_DNA"/>
</dbReference>
<evidence type="ECO:0000259" key="7">
    <source>
        <dbReference type="PROSITE" id="PS50053"/>
    </source>
</evidence>
<evidence type="ECO:0000313" key="11">
    <source>
        <dbReference type="Proteomes" id="UP000770661"/>
    </source>
</evidence>
<dbReference type="SUPFAM" id="SSF54236">
    <property type="entry name" value="Ubiquitin-like"/>
    <property type="match status" value="1"/>
</dbReference>
<dbReference type="InterPro" id="IPR001876">
    <property type="entry name" value="Znf_RanBP2"/>
</dbReference>
<keyword evidence="3 5" id="KW-0863">Zinc-finger</keyword>
<feature type="domain" description="RanBP2-type" evidence="8">
    <location>
        <begin position="649"/>
        <end position="676"/>
    </location>
</feature>
<keyword evidence="2" id="KW-0479">Metal-binding</keyword>
<evidence type="ECO:0000256" key="1">
    <source>
        <dbReference type="ARBA" id="ARBA00011025"/>
    </source>
</evidence>
<dbReference type="GO" id="GO:0005634">
    <property type="term" value="C:nucleus"/>
    <property type="evidence" value="ECO:0007669"/>
    <property type="project" value="TreeGrafter"/>
</dbReference>
<dbReference type="InterPro" id="IPR007716">
    <property type="entry name" value="NPL4_Zn-bd_put"/>
</dbReference>
<dbReference type="SUPFAM" id="SSF90209">
    <property type="entry name" value="Ran binding protein zinc finger-like"/>
    <property type="match status" value="1"/>
</dbReference>
<keyword evidence="4" id="KW-0862">Zinc</keyword>
<reference evidence="10" key="1">
    <citation type="submission" date="2020-07" db="EMBL/GenBank/DDBJ databases">
        <title>The High-quality genome of the commercially important snow crab, Chionoecetes opilio.</title>
        <authorList>
            <person name="Jeong J.-H."/>
            <person name="Ryu S."/>
        </authorList>
    </citation>
    <scope>NUCLEOTIDE SEQUENCE</scope>
    <source>
        <strain evidence="10">MADBK_172401_WGS</strain>
        <tissue evidence="10">Digestive gland</tissue>
    </source>
</reference>
<organism evidence="10 11">
    <name type="scientific">Chionoecetes opilio</name>
    <name type="common">Atlantic snow crab</name>
    <name type="synonym">Cancer opilio</name>
    <dbReference type="NCBI Taxonomy" id="41210"/>
    <lineage>
        <taxon>Eukaryota</taxon>
        <taxon>Metazoa</taxon>
        <taxon>Ecdysozoa</taxon>
        <taxon>Arthropoda</taxon>
        <taxon>Crustacea</taxon>
        <taxon>Multicrustacea</taxon>
        <taxon>Malacostraca</taxon>
        <taxon>Eumalacostraca</taxon>
        <taxon>Eucarida</taxon>
        <taxon>Decapoda</taxon>
        <taxon>Pleocyemata</taxon>
        <taxon>Brachyura</taxon>
        <taxon>Eubrachyura</taxon>
        <taxon>Majoidea</taxon>
        <taxon>Majidae</taxon>
        <taxon>Chionoecetes</taxon>
    </lineage>
</organism>
<dbReference type="PROSITE" id="PS50199">
    <property type="entry name" value="ZF_RANBP2_2"/>
    <property type="match status" value="1"/>
</dbReference>
<evidence type="ECO:0000259" key="9">
    <source>
        <dbReference type="PROSITE" id="PS50249"/>
    </source>
</evidence>
<dbReference type="InterPro" id="IPR024682">
    <property type="entry name" value="Npl4_Ub-like_dom"/>
</dbReference>
<keyword evidence="11" id="KW-1185">Reference proteome</keyword>
<comment type="caution">
    <text evidence="10">The sequence shown here is derived from an EMBL/GenBank/DDBJ whole genome shotgun (WGS) entry which is preliminary data.</text>
</comment>
<dbReference type="InterPro" id="IPR016563">
    <property type="entry name" value="Npl4"/>
</dbReference>
<proteinExistence type="inferred from homology"/>
<dbReference type="GO" id="GO:0043130">
    <property type="term" value="F:ubiquitin binding"/>
    <property type="evidence" value="ECO:0007669"/>
    <property type="project" value="TreeGrafter"/>
</dbReference>
<evidence type="ECO:0000256" key="3">
    <source>
        <dbReference type="ARBA" id="ARBA00022771"/>
    </source>
</evidence>
<dbReference type="SMART" id="SM00547">
    <property type="entry name" value="ZnF_RBZ"/>
    <property type="match status" value="1"/>
</dbReference>